<evidence type="ECO:0000256" key="1">
    <source>
        <dbReference type="SAM" id="MobiDB-lite"/>
    </source>
</evidence>
<organism evidence="2 3">
    <name type="scientific">Aldrovandia affinis</name>
    <dbReference type="NCBI Taxonomy" id="143900"/>
    <lineage>
        <taxon>Eukaryota</taxon>
        <taxon>Metazoa</taxon>
        <taxon>Chordata</taxon>
        <taxon>Craniata</taxon>
        <taxon>Vertebrata</taxon>
        <taxon>Euteleostomi</taxon>
        <taxon>Actinopterygii</taxon>
        <taxon>Neopterygii</taxon>
        <taxon>Teleostei</taxon>
        <taxon>Notacanthiformes</taxon>
        <taxon>Halosauridae</taxon>
        <taxon>Aldrovandia</taxon>
    </lineage>
</organism>
<protein>
    <submittedName>
        <fullName evidence="2">Uncharacterized protein</fullName>
    </submittedName>
</protein>
<reference evidence="2" key="1">
    <citation type="journal article" date="2023" name="Science">
        <title>Genome structures resolve the early diversification of teleost fishes.</title>
        <authorList>
            <person name="Parey E."/>
            <person name="Louis A."/>
            <person name="Montfort J."/>
            <person name="Bouchez O."/>
            <person name="Roques C."/>
            <person name="Iampietro C."/>
            <person name="Lluch J."/>
            <person name="Castinel A."/>
            <person name="Donnadieu C."/>
            <person name="Desvignes T."/>
            <person name="Floi Bucao C."/>
            <person name="Jouanno E."/>
            <person name="Wen M."/>
            <person name="Mejri S."/>
            <person name="Dirks R."/>
            <person name="Jansen H."/>
            <person name="Henkel C."/>
            <person name="Chen W.J."/>
            <person name="Zahm M."/>
            <person name="Cabau C."/>
            <person name="Klopp C."/>
            <person name="Thompson A.W."/>
            <person name="Robinson-Rechavi M."/>
            <person name="Braasch I."/>
            <person name="Lecointre G."/>
            <person name="Bobe J."/>
            <person name="Postlethwait J.H."/>
            <person name="Berthelot C."/>
            <person name="Roest Crollius H."/>
            <person name="Guiguen Y."/>
        </authorList>
    </citation>
    <scope>NUCLEOTIDE SEQUENCE</scope>
    <source>
        <strain evidence="2">NC1722</strain>
    </source>
</reference>
<gene>
    <name evidence="2" type="ORF">AAFF_G00435960</name>
</gene>
<evidence type="ECO:0000313" key="2">
    <source>
        <dbReference type="EMBL" id="KAJ8397597.1"/>
    </source>
</evidence>
<accession>A0AAD7S8D4</accession>
<dbReference type="AlphaFoldDB" id="A0AAD7S8D4"/>
<comment type="caution">
    <text evidence="2">The sequence shown here is derived from an EMBL/GenBank/DDBJ whole genome shotgun (WGS) entry which is preliminary data.</text>
</comment>
<keyword evidence="3" id="KW-1185">Reference proteome</keyword>
<evidence type="ECO:0000313" key="3">
    <source>
        <dbReference type="Proteomes" id="UP001221898"/>
    </source>
</evidence>
<sequence>MQAAHTETHICPPAESERKRKRKIEQYHTHTHAPHAGRRSDRRWGHPKPCAPLLVVALVGPVLLGSRWRPLAPLESFSTARPAPGAVPSTWGVGDAAPEQPRVPRAFSTTVVLLPP</sequence>
<dbReference type="Proteomes" id="UP001221898">
    <property type="component" value="Unassembled WGS sequence"/>
</dbReference>
<dbReference type="EMBL" id="JAINUG010000096">
    <property type="protein sequence ID" value="KAJ8397597.1"/>
    <property type="molecule type" value="Genomic_DNA"/>
</dbReference>
<feature type="region of interest" description="Disordered" evidence="1">
    <location>
        <begin position="1"/>
        <end position="44"/>
    </location>
</feature>
<feature type="compositionally biased region" description="Basic residues" evidence="1">
    <location>
        <begin position="19"/>
        <end position="37"/>
    </location>
</feature>
<proteinExistence type="predicted"/>
<name>A0AAD7S8D4_9TELE</name>